<gene>
    <name evidence="2" type="ORF">F5Z01DRAFT_632970</name>
</gene>
<dbReference type="AlphaFoldDB" id="A0A9P7ZTA6"/>
<feature type="compositionally biased region" description="Polar residues" evidence="1">
    <location>
        <begin position="128"/>
        <end position="140"/>
    </location>
</feature>
<comment type="caution">
    <text evidence="2">The sequence shown here is derived from an EMBL/GenBank/DDBJ whole genome shotgun (WGS) entry which is preliminary data.</text>
</comment>
<dbReference type="Proteomes" id="UP000887229">
    <property type="component" value="Unassembled WGS sequence"/>
</dbReference>
<feature type="region of interest" description="Disordered" evidence="1">
    <location>
        <begin position="117"/>
        <end position="140"/>
    </location>
</feature>
<keyword evidence="3" id="KW-1185">Reference proteome</keyword>
<dbReference type="RefSeq" id="XP_046121883.1">
    <property type="nucleotide sequence ID" value="XM_046261900.1"/>
</dbReference>
<protein>
    <submittedName>
        <fullName evidence="2">Uncharacterized protein</fullName>
    </submittedName>
</protein>
<evidence type="ECO:0000313" key="3">
    <source>
        <dbReference type="Proteomes" id="UP000887229"/>
    </source>
</evidence>
<accession>A0A9P7ZTA6</accession>
<organism evidence="2 3">
    <name type="scientific">Emericellopsis atlantica</name>
    <dbReference type="NCBI Taxonomy" id="2614577"/>
    <lineage>
        <taxon>Eukaryota</taxon>
        <taxon>Fungi</taxon>
        <taxon>Dikarya</taxon>
        <taxon>Ascomycota</taxon>
        <taxon>Pezizomycotina</taxon>
        <taxon>Sordariomycetes</taxon>
        <taxon>Hypocreomycetidae</taxon>
        <taxon>Hypocreales</taxon>
        <taxon>Bionectriaceae</taxon>
        <taxon>Emericellopsis</taxon>
    </lineage>
</organism>
<name>A0A9P7ZTA6_9HYPO</name>
<dbReference type="OrthoDB" id="332863at2759"/>
<evidence type="ECO:0000256" key="1">
    <source>
        <dbReference type="SAM" id="MobiDB-lite"/>
    </source>
</evidence>
<reference evidence="2" key="1">
    <citation type="journal article" date="2021" name="IMA Fungus">
        <title>Genomic characterization of three marine fungi, including Emericellopsis atlantica sp. nov. with signatures of a generalist lifestyle and marine biomass degradation.</title>
        <authorList>
            <person name="Hagestad O.C."/>
            <person name="Hou L."/>
            <person name="Andersen J.H."/>
            <person name="Hansen E.H."/>
            <person name="Altermark B."/>
            <person name="Li C."/>
            <person name="Kuhnert E."/>
            <person name="Cox R.J."/>
            <person name="Crous P.W."/>
            <person name="Spatafora J.W."/>
            <person name="Lail K."/>
            <person name="Amirebrahimi M."/>
            <person name="Lipzen A."/>
            <person name="Pangilinan J."/>
            <person name="Andreopoulos W."/>
            <person name="Hayes R.D."/>
            <person name="Ng V."/>
            <person name="Grigoriev I.V."/>
            <person name="Jackson S.A."/>
            <person name="Sutton T.D.S."/>
            <person name="Dobson A.D.W."/>
            <person name="Rama T."/>
        </authorList>
    </citation>
    <scope>NUCLEOTIDE SEQUENCE</scope>
    <source>
        <strain evidence="2">TS7</strain>
    </source>
</reference>
<sequence length="351" mass="38945">MSSLSARTGSDHCNKRTLLQFPETGTKTIVLAEPSAARKIKSWRHFDPENVIAVTQWEDHHRSGQYPSIRIDVPSSTPGGDPGEVTIALVRGHHDVRNQHPAFGITYRPPPSRVRKLNQIGHIPPTTPDSNSKSSVPMNQQRLSPPIIRQVFPLPPTPPASPSLQSKLSTASLTPQYRDRTVSVIYASHGIEYSALEAFVRTHLVAEAALPLTALLHPFDDVRSPWWLSRSLNIKGMASGLETARTTCAKAWISTRDGERITKGIMHRGLHRRTHSVRDVRQALEQSHLSLETTMSAQKSTRALALEIGEDVALTSEGIWEEEPEYVLKNPLDILGGQGWSTSLRIEALKY</sequence>
<dbReference type="GeneID" id="70292803"/>
<proteinExistence type="predicted"/>
<dbReference type="PANTHER" id="PTHR36142:SF5">
    <property type="entry name" value="METALLO-BETA-LACTAMASE DOMAIN-CONTAINING PROTEIN"/>
    <property type="match status" value="1"/>
</dbReference>
<dbReference type="PANTHER" id="PTHR36142">
    <property type="entry name" value="METALLO-HYDROLASE/OXIDOREDUCTASE SUPERFAMILY PROTEIN"/>
    <property type="match status" value="1"/>
</dbReference>
<evidence type="ECO:0000313" key="2">
    <source>
        <dbReference type="EMBL" id="KAG9257959.1"/>
    </source>
</evidence>
<dbReference type="EMBL" id="MU251244">
    <property type="protein sequence ID" value="KAG9257959.1"/>
    <property type="molecule type" value="Genomic_DNA"/>
</dbReference>